<dbReference type="InterPro" id="IPR025476">
    <property type="entry name" value="Helitron_helicase-like"/>
</dbReference>
<dbReference type="EMBL" id="JBAMIC010004070">
    <property type="protein sequence ID" value="KAK7088828.1"/>
    <property type="molecule type" value="Genomic_DNA"/>
</dbReference>
<name>A0AAN9AKW0_9CAEN</name>
<sequence>MMLLTNLINRTNPYAAAYKQMQQVEVEEEARALAENRTPSSVTMHILRGHDQKRYNNPQQDEVAVIFSSHDGAPPQERDIVVHPRNELPKSISYMSANIDPMIYPLFFPYGELGWQCHMQHVPAYSTNKRTRLTTLQFYAHRLSVRQAFSPLCYGSKLFQQYIVDAYIRVETGRMNFIRNQQNHLRVEMYQGLMDHIHSQAHENNLNPGKLVILPSSFQGSPRAMQQNYQDAMAIVSKYGKPDLFLTYTCNPRCKDICDALLPGQQAHDRPDIVARVFKLHLAELINDITKRHVLGKPVAYVYVIEFQKRGLPHCHLLIM</sequence>
<evidence type="ECO:0000313" key="2">
    <source>
        <dbReference type="EMBL" id="KAK7088828.1"/>
    </source>
</evidence>
<protein>
    <recommendedName>
        <fullName evidence="1">Helitron helicase-like domain-containing protein</fullName>
    </recommendedName>
</protein>
<comment type="caution">
    <text evidence="2">The sequence shown here is derived from an EMBL/GenBank/DDBJ whole genome shotgun (WGS) entry which is preliminary data.</text>
</comment>
<reference evidence="2 3" key="1">
    <citation type="submission" date="2024-02" db="EMBL/GenBank/DDBJ databases">
        <title>Chromosome-scale genome assembly of the rough periwinkle Littorina saxatilis.</title>
        <authorList>
            <person name="De Jode A."/>
            <person name="Faria R."/>
            <person name="Formenti G."/>
            <person name="Sims Y."/>
            <person name="Smith T.P."/>
            <person name="Tracey A."/>
            <person name="Wood J.M.D."/>
            <person name="Zagrodzka Z.B."/>
            <person name="Johannesson K."/>
            <person name="Butlin R.K."/>
            <person name="Leder E.H."/>
        </authorList>
    </citation>
    <scope>NUCLEOTIDE SEQUENCE [LARGE SCALE GENOMIC DNA]</scope>
    <source>
        <strain evidence="2">Snail1</strain>
        <tissue evidence="2">Muscle</tissue>
    </source>
</reference>
<dbReference type="Proteomes" id="UP001374579">
    <property type="component" value="Unassembled WGS sequence"/>
</dbReference>
<organism evidence="2 3">
    <name type="scientific">Littorina saxatilis</name>
    <dbReference type="NCBI Taxonomy" id="31220"/>
    <lineage>
        <taxon>Eukaryota</taxon>
        <taxon>Metazoa</taxon>
        <taxon>Spiralia</taxon>
        <taxon>Lophotrochozoa</taxon>
        <taxon>Mollusca</taxon>
        <taxon>Gastropoda</taxon>
        <taxon>Caenogastropoda</taxon>
        <taxon>Littorinimorpha</taxon>
        <taxon>Littorinoidea</taxon>
        <taxon>Littorinidae</taxon>
        <taxon>Littorina</taxon>
    </lineage>
</organism>
<evidence type="ECO:0000313" key="3">
    <source>
        <dbReference type="Proteomes" id="UP001374579"/>
    </source>
</evidence>
<feature type="domain" description="Helitron helicase-like" evidence="1">
    <location>
        <begin position="138"/>
        <end position="319"/>
    </location>
</feature>
<dbReference type="PANTHER" id="PTHR45786">
    <property type="entry name" value="DNA BINDING PROTEIN-LIKE"/>
    <property type="match status" value="1"/>
</dbReference>
<gene>
    <name evidence="2" type="ORF">V1264_022695</name>
</gene>
<dbReference type="AlphaFoldDB" id="A0AAN9AKW0"/>
<accession>A0AAN9AKW0</accession>
<dbReference type="Pfam" id="PF14214">
    <property type="entry name" value="Helitron_like_N"/>
    <property type="match status" value="1"/>
</dbReference>
<evidence type="ECO:0000259" key="1">
    <source>
        <dbReference type="Pfam" id="PF14214"/>
    </source>
</evidence>
<proteinExistence type="predicted"/>
<dbReference type="PANTHER" id="PTHR45786:SF74">
    <property type="entry name" value="ATP-DEPENDENT DNA HELICASE"/>
    <property type="match status" value="1"/>
</dbReference>
<keyword evidence="3" id="KW-1185">Reference proteome</keyword>